<dbReference type="EMBL" id="CP006867">
    <property type="protein sequence ID" value="ALU12050.1"/>
    <property type="molecule type" value="Genomic_DNA"/>
</dbReference>
<organism evidence="3 4">
    <name type="scientific">Ignicoccus islandicus DSM 13165</name>
    <dbReference type="NCBI Taxonomy" id="940295"/>
    <lineage>
        <taxon>Archaea</taxon>
        <taxon>Thermoproteota</taxon>
        <taxon>Thermoprotei</taxon>
        <taxon>Desulfurococcales</taxon>
        <taxon>Desulfurococcaceae</taxon>
        <taxon>Ignicoccus</taxon>
    </lineage>
</organism>
<dbReference type="Pfam" id="PF01989">
    <property type="entry name" value="AcnX_swivel_put"/>
    <property type="match status" value="1"/>
</dbReference>
<dbReference type="SUPFAM" id="SSF52016">
    <property type="entry name" value="LeuD/IlvD-like"/>
    <property type="match status" value="1"/>
</dbReference>
<gene>
    <name evidence="3" type="ORF">EYM_07505</name>
</gene>
<feature type="domain" description="Phosphomevalonate dehydratase small subunit-like" evidence="2">
    <location>
        <begin position="38"/>
        <end position="109"/>
    </location>
</feature>
<dbReference type="Gene3D" id="3.50.30.10">
    <property type="entry name" value="Phosphohistidine domain"/>
    <property type="match status" value="1"/>
</dbReference>
<dbReference type="InterPro" id="IPR002840">
    <property type="entry name" value="PMDh-S-like_dom"/>
</dbReference>
<evidence type="ECO:0000256" key="1">
    <source>
        <dbReference type="ARBA" id="ARBA00023239"/>
    </source>
</evidence>
<accession>A0A0U2VDB5</accession>
<dbReference type="KEGG" id="iis:EYM_07505"/>
<dbReference type="STRING" id="940295.EYM_07505"/>
<keyword evidence="4" id="KW-1185">Reference proteome</keyword>
<name>A0A0U2VDB5_9CREN</name>
<sequence>MTLKAFSRQVFEMKEVCGRALLVENLGKAEVVKVKGRISFLGEVNPKEGKLYDGRSIANRILIAKGPKGSTVGAYVIYALKYYSNAPLAIIFEEESDPIVVSGSVVAGITHGDKFGRIDVSDGELCEVIVDHGKLCLRC</sequence>
<dbReference type="Proteomes" id="UP000060778">
    <property type="component" value="Chromosome"/>
</dbReference>
<protein>
    <recommendedName>
        <fullName evidence="2">Phosphomevalonate dehydratase small subunit-like domain-containing protein</fullName>
    </recommendedName>
</protein>
<evidence type="ECO:0000259" key="2">
    <source>
        <dbReference type="Pfam" id="PF01989"/>
    </source>
</evidence>
<proteinExistence type="predicted"/>
<evidence type="ECO:0000313" key="3">
    <source>
        <dbReference type="EMBL" id="ALU12050.1"/>
    </source>
</evidence>
<dbReference type="GO" id="GO:0016829">
    <property type="term" value="F:lyase activity"/>
    <property type="evidence" value="ECO:0007669"/>
    <property type="project" value="UniProtKB-KW"/>
</dbReference>
<dbReference type="AlphaFoldDB" id="A0A0U2VDB5"/>
<reference evidence="3 4" key="1">
    <citation type="submission" date="2013-11" db="EMBL/GenBank/DDBJ databases">
        <title>Comparative genomics of Ignicoccus.</title>
        <authorList>
            <person name="Podar M."/>
        </authorList>
    </citation>
    <scope>NUCLEOTIDE SEQUENCE [LARGE SCALE GENOMIC DNA]</scope>
    <source>
        <strain evidence="3 4">DSM 13165</strain>
    </source>
</reference>
<evidence type="ECO:0000313" key="4">
    <source>
        <dbReference type="Proteomes" id="UP000060778"/>
    </source>
</evidence>
<keyword evidence="1" id="KW-0456">Lyase</keyword>